<dbReference type="InterPro" id="IPR010031">
    <property type="entry name" value="FAD_lactone_oxidase-like"/>
</dbReference>
<keyword evidence="14" id="KW-1185">Reference proteome</keyword>
<dbReference type="AlphaFoldDB" id="A0A8H5GB28"/>
<comment type="caution">
    <text evidence="13">The sequence shown here is derived from an EMBL/GenBank/DDBJ whole genome shotgun (WGS) entry which is preliminary data.</text>
</comment>
<dbReference type="Proteomes" id="UP000559256">
    <property type="component" value="Unassembled WGS sequence"/>
</dbReference>
<evidence type="ECO:0000256" key="2">
    <source>
        <dbReference type="ARBA" id="ARBA00004370"/>
    </source>
</evidence>
<dbReference type="PANTHER" id="PTHR43762">
    <property type="entry name" value="L-GULONOLACTONE OXIDASE"/>
    <property type="match status" value="1"/>
</dbReference>
<dbReference type="Pfam" id="PF01565">
    <property type="entry name" value="FAD_binding_4"/>
    <property type="match status" value="1"/>
</dbReference>
<dbReference type="EC" id="1.1.3.37" evidence="5 11"/>
<dbReference type="Gene3D" id="1.10.45.10">
    <property type="entry name" value="Vanillyl-alcohol Oxidase, Chain A, domain 4"/>
    <property type="match status" value="1"/>
</dbReference>
<comment type="catalytic activity">
    <reaction evidence="11">
        <text>D-arabinono-1,4-lactone + O2 = dehydro-D-arabinono-1,4-lactone + H2O2 + H(+)</text>
        <dbReference type="Rhea" id="RHEA:23756"/>
        <dbReference type="ChEBI" id="CHEBI:15378"/>
        <dbReference type="ChEBI" id="CHEBI:15379"/>
        <dbReference type="ChEBI" id="CHEBI:16240"/>
        <dbReference type="ChEBI" id="CHEBI:16292"/>
        <dbReference type="ChEBI" id="CHEBI:58277"/>
        <dbReference type="EC" id="1.1.3.37"/>
    </reaction>
</comment>
<dbReference type="Gene3D" id="3.30.465.10">
    <property type="match status" value="1"/>
</dbReference>
<dbReference type="InterPro" id="IPR030654">
    <property type="entry name" value="Sugar_lactone_oxidase"/>
</dbReference>
<dbReference type="PIRSF" id="PIRSF000136">
    <property type="entry name" value="LGO_GLO"/>
    <property type="match status" value="1"/>
</dbReference>
<protein>
    <recommendedName>
        <fullName evidence="5 11">D-arabinono-1,4-lactone oxidase</fullName>
        <shortName evidence="11">ALO</shortName>
        <ecNumber evidence="5 11">1.1.3.37</ecNumber>
    </recommendedName>
    <alternativeName>
        <fullName evidence="10 11">L-galactono-gamma-lactone oxidase</fullName>
    </alternativeName>
</protein>
<feature type="domain" description="FAD-binding PCMH-type" evidence="12">
    <location>
        <begin position="42"/>
        <end position="212"/>
    </location>
</feature>
<evidence type="ECO:0000256" key="1">
    <source>
        <dbReference type="ARBA" id="ARBA00001974"/>
    </source>
</evidence>
<dbReference type="PANTHER" id="PTHR43762:SF1">
    <property type="entry name" value="D-ARABINONO-1,4-LACTONE OXIDASE"/>
    <property type="match status" value="1"/>
</dbReference>
<dbReference type="EMBL" id="JAACJM010000040">
    <property type="protein sequence ID" value="KAF5361455.1"/>
    <property type="molecule type" value="Genomic_DNA"/>
</dbReference>
<dbReference type="GO" id="GO:0031966">
    <property type="term" value="C:mitochondrial membrane"/>
    <property type="evidence" value="ECO:0007669"/>
    <property type="project" value="UniProtKB-SubCell"/>
</dbReference>
<keyword evidence="11" id="KW-0496">Mitochondrion</keyword>
<dbReference type="InterPro" id="IPR006094">
    <property type="entry name" value="Oxid_FAD_bind_N"/>
</dbReference>
<proteinExistence type="inferred from homology"/>
<dbReference type="Gene3D" id="3.30.70.2520">
    <property type="match status" value="1"/>
</dbReference>
<keyword evidence="9" id="KW-0472">Membrane</keyword>
<gene>
    <name evidence="13" type="ORF">D9758_006263</name>
</gene>
<keyword evidence="6 11" id="KW-0285">Flavoprotein</keyword>
<dbReference type="InterPro" id="IPR016166">
    <property type="entry name" value="FAD-bd_PCMH"/>
</dbReference>
<evidence type="ECO:0000313" key="13">
    <source>
        <dbReference type="EMBL" id="KAF5361455.1"/>
    </source>
</evidence>
<dbReference type="InterPro" id="IPR016167">
    <property type="entry name" value="FAD-bd_PCMH_sub1"/>
</dbReference>
<evidence type="ECO:0000256" key="10">
    <source>
        <dbReference type="ARBA" id="ARBA00033418"/>
    </source>
</evidence>
<evidence type="ECO:0000256" key="6">
    <source>
        <dbReference type="ARBA" id="ARBA00022630"/>
    </source>
</evidence>
<dbReference type="SUPFAM" id="SSF56176">
    <property type="entry name" value="FAD-binding/transporter-associated domain-like"/>
    <property type="match status" value="1"/>
</dbReference>
<reference evidence="13 14" key="1">
    <citation type="journal article" date="2020" name="ISME J.">
        <title>Uncovering the hidden diversity of litter-decomposition mechanisms in mushroom-forming fungi.</title>
        <authorList>
            <person name="Floudas D."/>
            <person name="Bentzer J."/>
            <person name="Ahren D."/>
            <person name="Johansson T."/>
            <person name="Persson P."/>
            <person name="Tunlid A."/>
        </authorList>
    </citation>
    <scope>NUCLEOTIDE SEQUENCE [LARGE SCALE GENOMIC DNA]</scope>
    <source>
        <strain evidence="13 14">CBS 291.85</strain>
    </source>
</reference>
<evidence type="ECO:0000256" key="5">
    <source>
        <dbReference type="ARBA" id="ARBA00013136"/>
    </source>
</evidence>
<dbReference type="NCBIfam" id="TIGR01678">
    <property type="entry name" value="FAD_lactone_ox"/>
    <property type="match status" value="1"/>
</dbReference>
<dbReference type="GO" id="GO:0003885">
    <property type="term" value="F:D-arabinono-1,4-lactone oxidase activity"/>
    <property type="evidence" value="ECO:0007669"/>
    <property type="project" value="UniProtKB-UniRule"/>
</dbReference>
<name>A0A8H5GB28_9AGAR</name>
<keyword evidence="7 11" id="KW-0274">FAD</keyword>
<comment type="similarity">
    <text evidence="4 11">Belongs to the oxygen-dependent FAD-linked oxidoreductase family.</text>
</comment>
<comment type="pathway">
    <text evidence="3 11">Cofactor biosynthesis; D-erythroascorbate biosynthesis; dehydro-D-arabinono-1,4-lactone from D-arabinose: step 2/2.</text>
</comment>
<dbReference type="UniPathway" id="UPA00771">
    <property type="reaction ID" value="UER00766"/>
</dbReference>
<evidence type="ECO:0000256" key="9">
    <source>
        <dbReference type="ARBA" id="ARBA00023136"/>
    </source>
</evidence>
<dbReference type="InterPro" id="IPR016169">
    <property type="entry name" value="FAD-bd_PCMH_sub2"/>
</dbReference>
<dbReference type="OrthoDB" id="610608at2759"/>
<evidence type="ECO:0000256" key="4">
    <source>
        <dbReference type="ARBA" id="ARBA00005466"/>
    </source>
</evidence>
<dbReference type="GO" id="GO:0071949">
    <property type="term" value="F:FAD binding"/>
    <property type="evidence" value="ECO:0007669"/>
    <property type="project" value="UniProtKB-UniRule"/>
</dbReference>
<dbReference type="InterPro" id="IPR007173">
    <property type="entry name" value="ALO_C"/>
</dbReference>
<dbReference type="Pfam" id="PF04030">
    <property type="entry name" value="ALO"/>
    <property type="match status" value="1"/>
</dbReference>
<organism evidence="13 14">
    <name type="scientific">Tetrapyrgos nigripes</name>
    <dbReference type="NCBI Taxonomy" id="182062"/>
    <lineage>
        <taxon>Eukaryota</taxon>
        <taxon>Fungi</taxon>
        <taxon>Dikarya</taxon>
        <taxon>Basidiomycota</taxon>
        <taxon>Agaricomycotina</taxon>
        <taxon>Agaricomycetes</taxon>
        <taxon>Agaricomycetidae</taxon>
        <taxon>Agaricales</taxon>
        <taxon>Marasmiineae</taxon>
        <taxon>Marasmiaceae</taxon>
        <taxon>Tetrapyrgos</taxon>
    </lineage>
</organism>
<comment type="cofactor">
    <cofactor evidence="1 11">
        <name>FAD</name>
        <dbReference type="ChEBI" id="CHEBI:57692"/>
    </cofactor>
</comment>
<evidence type="ECO:0000256" key="11">
    <source>
        <dbReference type="RuleBase" id="RU367158"/>
    </source>
</evidence>
<dbReference type="InterPro" id="IPR016171">
    <property type="entry name" value="Vanillyl_alc_oxidase_C-sub2"/>
</dbReference>
<evidence type="ECO:0000256" key="8">
    <source>
        <dbReference type="ARBA" id="ARBA00023002"/>
    </source>
</evidence>
<evidence type="ECO:0000259" key="12">
    <source>
        <dbReference type="PROSITE" id="PS51387"/>
    </source>
</evidence>
<comment type="subcellular location">
    <subcellularLocation>
        <location evidence="2">Membrane</location>
    </subcellularLocation>
    <subcellularLocation>
        <location evidence="11">Mitochondrion membrane</location>
    </subcellularLocation>
</comment>
<sequence length="482" mass="54679">MIPELKPDLDSVPLQTLYERLKPITVPPSSPNAKFSNWAKTFVCKPLAVFEPTDEYQCQLILALARREGKVVRAVGVGHSPSDLACTNEFMLRTKHLNKVLSVDFEKRRVTAQGGITLNDLHVCLGEHGLAMSNVGSISDQTLAGIVTTATHGTGIHYGVMSTHVLSLTLLLSDGSRVYCSRLEESDLFMASICGLGSTGLILNIELEVEPAFRLKEEAYSGSFEDIVSNIGIIAHSAEHAKICWFPAADTMRVYLQNRTNEEKRSVGNWFWDGLVGDYVMQFMLFVGRYFGTVTSWATRLAAWLVSHDSVRIDDSYRVFNLDCKYLQYTMEWAIPYSQAEACLHDLRDFILEEMNDPNGARPHFPIEVRFSAPDDIWLSPSSGHQTCWIGTVQYKPYGFPVPYRRLFDGFEKILARHQGRPHWAKAHLLTPADIENLYPDFEKFRKVLNQVDPSGVFRSEYIQRHFFGLPVDHRLFKLYRS</sequence>
<evidence type="ECO:0000313" key="14">
    <source>
        <dbReference type="Proteomes" id="UP000559256"/>
    </source>
</evidence>
<evidence type="ECO:0000256" key="3">
    <source>
        <dbReference type="ARBA" id="ARBA00005083"/>
    </source>
</evidence>
<dbReference type="Gene3D" id="3.30.43.10">
    <property type="entry name" value="Uridine Diphospho-n-acetylenolpyruvylglucosamine Reductase, domain 2"/>
    <property type="match status" value="1"/>
</dbReference>
<dbReference type="PROSITE" id="PS51387">
    <property type="entry name" value="FAD_PCMH"/>
    <property type="match status" value="1"/>
</dbReference>
<dbReference type="InterPro" id="IPR036318">
    <property type="entry name" value="FAD-bd_PCMH-like_sf"/>
</dbReference>
<keyword evidence="8 11" id="KW-0560">Oxidoreductase</keyword>
<evidence type="ECO:0000256" key="7">
    <source>
        <dbReference type="ARBA" id="ARBA00022827"/>
    </source>
</evidence>
<accession>A0A8H5GB28</accession>